<gene>
    <name evidence="2" type="ORF">EDC56_3849</name>
</gene>
<dbReference type="EMBL" id="RKHR01000010">
    <property type="protein sequence ID" value="ROR94863.1"/>
    <property type="molecule type" value="Genomic_DNA"/>
</dbReference>
<dbReference type="PANTHER" id="PTHR33747:SF1">
    <property type="entry name" value="ADENYLATE CYCLASE-ASSOCIATED CAP C-TERMINAL DOMAIN-CONTAINING PROTEIN"/>
    <property type="match status" value="1"/>
</dbReference>
<sequence>MSPTSSPCYCGGDSYALCCQPIHSGSRYADNPEQLMRARYSACCRQDIDFLLATTHLSTQALYHANELQQWLDDIEWLSLRIISSSMSSAKLGHVDFVAFYHSNNPTTDNTPPVIRQHREYSRFQLEDTEQSSQWYFVSGEDRPDTPLERNQPCPCRSGKKYKKCCL</sequence>
<dbReference type="AlphaFoldDB" id="A0A3N2D533"/>
<evidence type="ECO:0000313" key="2">
    <source>
        <dbReference type="EMBL" id="ROR94863.1"/>
    </source>
</evidence>
<dbReference type="InterPro" id="IPR004027">
    <property type="entry name" value="SEC_C_motif"/>
</dbReference>
<feature type="domain" description="YchJ-like middle NTF2-like" evidence="1">
    <location>
        <begin position="31"/>
        <end position="140"/>
    </location>
</feature>
<evidence type="ECO:0000259" key="1">
    <source>
        <dbReference type="Pfam" id="PF17775"/>
    </source>
</evidence>
<dbReference type="SUPFAM" id="SSF54427">
    <property type="entry name" value="NTF2-like"/>
    <property type="match status" value="1"/>
</dbReference>
<dbReference type="Pfam" id="PF02810">
    <property type="entry name" value="SEC-C"/>
    <property type="match status" value="1"/>
</dbReference>
<dbReference type="Pfam" id="PF17775">
    <property type="entry name" value="YchJ_M-like"/>
    <property type="match status" value="1"/>
</dbReference>
<proteinExistence type="predicted"/>
<dbReference type="Gene3D" id="3.10.450.50">
    <property type="match status" value="1"/>
</dbReference>
<accession>A0A3N2D533</accession>
<evidence type="ECO:0000313" key="3">
    <source>
        <dbReference type="Proteomes" id="UP000275394"/>
    </source>
</evidence>
<keyword evidence="3" id="KW-1185">Reference proteome</keyword>
<dbReference type="Proteomes" id="UP000275394">
    <property type="component" value="Unassembled WGS sequence"/>
</dbReference>
<protein>
    <submittedName>
        <fullName evidence="2">SEC-C motif-containing protein</fullName>
    </submittedName>
</protein>
<dbReference type="InterPro" id="IPR032710">
    <property type="entry name" value="NTF2-like_dom_sf"/>
</dbReference>
<name>A0A3N2D533_9GAMM</name>
<organism evidence="2 3">
    <name type="scientific">Sinobacterium caligoides</name>
    <dbReference type="NCBI Taxonomy" id="933926"/>
    <lineage>
        <taxon>Bacteria</taxon>
        <taxon>Pseudomonadati</taxon>
        <taxon>Pseudomonadota</taxon>
        <taxon>Gammaproteobacteria</taxon>
        <taxon>Cellvibrionales</taxon>
        <taxon>Spongiibacteraceae</taxon>
        <taxon>Sinobacterium</taxon>
    </lineage>
</organism>
<comment type="caution">
    <text evidence="2">The sequence shown here is derived from an EMBL/GenBank/DDBJ whole genome shotgun (WGS) entry which is preliminary data.</text>
</comment>
<dbReference type="PANTHER" id="PTHR33747">
    <property type="entry name" value="UPF0225 PROTEIN SCO1677"/>
    <property type="match status" value="1"/>
</dbReference>
<reference evidence="2 3" key="1">
    <citation type="submission" date="2018-11" db="EMBL/GenBank/DDBJ databases">
        <title>Genomic Encyclopedia of Type Strains, Phase IV (KMG-IV): sequencing the most valuable type-strain genomes for metagenomic binning, comparative biology and taxonomic classification.</title>
        <authorList>
            <person name="Goeker M."/>
        </authorList>
    </citation>
    <scope>NUCLEOTIDE SEQUENCE [LARGE SCALE GENOMIC DNA]</scope>
    <source>
        <strain evidence="2 3">DSM 100316</strain>
    </source>
</reference>
<dbReference type="SUPFAM" id="SSF103642">
    <property type="entry name" value="Sec-C motif"/>
    <property type="match status" value="1"/>
</dbReference>
<dbReference type="InterPro" id="IPR048469">
    <property type="entry name" value="YchJ-like_M"/>
</dbReference>